<gene>
    <name evidence="4" type="ORF">Tco_0874324</name>
</gene>
<dbReference type="InterPro" id="IPR035979">
    <property type="entry name" value="RBD_domain_sf"/>
</dbReference>
<name>A0ABQ5BPZ9_9ASTR</name>
<evidence type="ECO:0000259" key="2">
    <source>
        <dbReference type="PROSITE" id="PS50102"/>
    </source>
</evidence>
<protein>
    <submittedName>
        <fullName evidence="4">RNA-directed DNA polymerase, eukaryota</fullName>
    </submittedName>
</protein>
<evidence type="ECO:0000313" key="5">
    <source>
        <dbReference type="Proteomes" id="UP001151760"/>
    </source>
</evidence>
<keyword evidence="4" id="KW-0695">RNA-directed DNA polymerase</keyword>
<dbReference type="PROSITE" id="PS50878">
    <property type="entry name" value="RT_POL"/>
    <property type="match status" value="1"/>
</dbReference>
<feature type="domain" description="Reverse transcriptase" evidence="3">
    <location>
        <begin position="927"/>
        <end position="1204"/>
    </location>
</feature>
<feature type="domain" description="RRM" evidence="2">
    <location>
        <begin position="64"/>
        <end position="141"/>
    </location>
</feature>
<dbReference type="Gene3D" id="3.60.10.10">
    <property type="entry name" value="Endonuclease/exonuclease/phosphatase"/>
    <property type="match status" value="1"/>
</dbReference>
<keyword evidence="5" id="KW-1185">Reference proteome</keyword>
<keyword evidence="4" id="KW-0808">Transferase</keyword>
<reference evidence="4" key="2">
    <citation type="submission" date="2022-01" db="EMBL/GenBank/DDBJ databases">
        <authorList>
            <person name="Yamashiro T."/>
            <person name="Shiraishi A."/>
            <person name="Satake H."/>
            <person name="Nakayama K."/>
        </authorList>
    </citation>
    <scope>NUCLEOTIDE SEQUENCE</scope>
</reference>
<dbReference type="CDD" id="cd01650">
    <property type="entry name" value="RT_nLTR_like"/>
    <property type="match status" value="1"/>
</dbReference>
<dbReference type="EMBL" id="BQNB010013410">
    <property type="protein sequence ID" value="GJT15618.1"/>
    <property type="molecule type" value="Genomic_DNA"/>
</dbReference>
<evidence type="ECO:0000256" key="1">
    <source>
        <dbReference type="PROSITE-ProRule" id="PRU00176"/>
    </source>
</evidence>
<dbReference type="Pfam" id="PF00076">
    <property type="entry name" value="RRM_1"/>
    <property type="match status" value="1"/>
</dbReference>
<keyword evidence="1" id="KW-0694">RNA-binding</keyword>
<dbReference type="InterPro" id="IPR000477">
    <property type="entry name" value="RT_dom"/>
</dbReference>
<reference evidence="4" key="1">
    <citation type="journal article" date="2022" name="Int. J. Mol. Sci.">
        <title>Draft Genome of Tanacetum Coccineum: Genomic Comparison of Closely Related Tanacetum-Family Plants.</title>
        <authorList>
            <person name="Yamashiro T."/>
            <person name="Shiraishi A."/>
            <person name="Nakayama K."/>
            <person name="Satake H."/>
        </authorList>
    </citation>
    <scope>NUCLEOTIDE SEQUENCE</scope>
</reference>
<dbReference type="Proteomes" id="UP001151760">
    <property type="component" value="Unassembled WGS sequence"/>
</dbReference>
<dbReference type="Pfam" id="PF00078">
    <property type="entry name" value="RVT_1"/>
    <property type="match status" value="1"/>
</dbReference>
<dbReference type="PANTHER" id="PTHR33116:SF78">
    <property type="entry name" value="OS12G0587133 PROTEIN"/>
    <property type="match status" value="1"/>
</dbReference>
<dbReference type="CDD" id="cd00590">
    <property type="entry name" value="RRM_SF"/>
    <property type="match status" value="1"/>
</dbReference>
<organism evidence="4 5">
    <name type="scientific">Tanacetum coccineum</name>
    <dbReference type="NCBI Taxonomy" id="301880"/>
    <lineage>
        <taxon>Eukaryota</taxon>
        <taxon>Viridiplantae</taxon>
        <taxon>Streptophyta</taxon>
        <taxon>Embryophyta</taxon>
        <taxon>Tracheophyta</taxon>
        <taxon>Spermatophyta</taxon>
        <taxon>Magnoliopsida</taxon>
        <taxon>eudicotyledons</taxon>
        <taxon>Gunneridae</taxon>
        <taxon>Pentapetalae</taxon>
        <taxon>asterids</taxon>
        <taxon>campanulids</taxon>
        <taxon>Asterales</taxon>
        <taxon>Asteraceae</taxon>
        <taxon>Asteroideae</taxon>
        <taxon>Anthemideae</taxon>
        <taxon>Anthemidinae</taxon>
        <taxon>Tanacetum</taxon>
    </lineage>
</organism>
<comment type="caution">
    <text evidence="4">The sequence shown here is derived from an EMBL/GenBank/DDBJ whole genome shotgun (WGS) entry which is preliminary data.</text>
</comment>
<sequence>MTSNSILVDTILRLTLDLCDLIFAVYFNLVAVKYFILGVAERFSCEFIMGSYRTKEEDVAKISTFIFVSNFPDSFSAKDLFHSCKQYGHVVDAFIPIKRSKAGKRFGFVRFINVFNDERLVNNLCTIWNDHLKLHANIARFHRNPVNTKKPVSKFDGGGKSDNLYGDIKQPGSNGVSNSYVQVLKGQSQSGMPPEVLLVSPLRDSSMPALVLDDSCLVSNDLDNFVMGEVRQFSSINNLRVLLSNEGFPNVQLAYLGGLWVMIKLQSTKAKLKFMKHMGVASWFSRLCNAQQDFVANERIVWVDIEGVPLHAWSRTTFLKIGSKWGEVMEVDDGNDDLFARKRLCIKTNQADNILESFKIIVKGKVFRVRAKELFVWSSSFIDAPEVVHYSDDESVKGDVENVVETSKLNNVEVENDNEVVSDTFFGDNADEKECVNDEGQSPNAKEGSADPFNIYELLNKRDKDVGKSGTDTSIPYPPGFTPVKNSHVQEDQHIEDVEFVRSQTEVHVGIWRISSDHKERTRLPDELFVLKHSRPRFQGQKEWIQELTVKHKVSFLSIQKTKMEKISEMEIKYLWGNYSFGYIVSEALGSSGVYAPQSFTSKRMLWNYISSLINRWNGESMVVGDFNKVRCPEERWGFSFSAQGANTFNSFISSSGLNDIQLEGHLSDHRPILLRELASDYGATPFRIYHSWFKLAGFEQMVTSTWNSFIMEDGNGMIRFKKKLQMLKKVIRVWVADYKRLQSVRIRELKDKLSDIDKLLDQGNVTDEIMFSRMEAMKQLQDVNSSDSRDFMQKAKIRWAIEGDENSKFFHGVINRKRANLSVKGVMVEGEWVDDPSRVKDEFRSHFADRFQEPGISRGRLNFCFPNRLNSEQVTDLESPVLCDEIRDAVWACGENKSPGPDGFTFEFFRKFWDVVGPDLCTAVQWFFEHGSFATGCNSSFVVLIPKTLDPKVVNDYRPISLIGCLYKVVTKILASRLLMVISDLISDVQTAFLPNRQILDGPFIINEILARCKIRSQQAMIFKVDFAKAYDSIRWDYLDDVLHSFGFGFKWRSWVRGSLVSSKASILVNGSPTSEFQAHCGLKQGDPLAPFLFILVMESLHLSFSRAIDAGIFTGIKLDSSLTISHLFYADDAVFIGEWSNDNLKGILNILRCFSLLSGLSINLNKSHLLGVGIPDNLVSAAAYSLGCLVMKSPFKYLGVRVGGNMSLVKAWDETVTKLRKRLSKWKLKTLSIGGRLTLLKSVLGSTPIYNMSLFKVPKSVLNTMEGLRRDFFNGIQEGDRKIAWVKWSKVLAAKKYGGLGVSSFFALNRALLAKWVWRFLSQDGSLWCRVISFIHGAHTQVVSAAHPSLWGSIINEMNSLKVQGVDIMSHCRIRVGNGLNTKFWKDVWIGETQLQHLFPRLFALESAKDSSVAEKLQADLSSSFRRVVRGGAESQQLEHLLTLLESVILSNSEDRRVFCDLLNGGDGVFPGEVIETVFAEMWDLVSEERFSFTFLQMDPFFKANSR</sequence>
<dbReference type="PROSITE" id="PS50102">
    <property type="entry name" value="RRM"/>
    <property type="match status" value="1"/>
</dbReference>
<dbReference type="GO" id="GO:0003964">
    <property type="term" value="F:RNA-directed DNA polymerase activity"/>
    <property type="evidence" value="ECO:0007669"/>
    <property type="project" value="UniProtKB-KW"/>
</dbReference>
<dbReference type="InterPro" id="IPR036691">
    <property type="entry name" value="Endo/exonu/phosph_ase_sf"/>
</dbReference>
<dbReference type="SMART" id="SM00360">
    <property type="entry name" value="RRM"/>
    <property type="match status" value="1"/>
</dbReference>
<evidence type="ECO:0000259" key="3">
    <source>
        <dbReference type="PROSITE" id="PS50878"/>
    </source>
</evidence>
<accession>A0ABQ5BPZ9</accession>
<dbReference type="SUPFAM" id="SSF54928">
    <property type="entry name" value="RNA-binding domain, RBD"/>
    <property type="match status" value="1"/>
</dbReference>
<dbReference type="Gene3D" id="3.30.70.330">
    <property type="match status" value="1"/>
</dbReference>
<dbReference type="InterPro" id="IPR012677">
    <property type="entry name" value="Nucleotide-bd_a/b_plait_sf"/>
</dbReference>
<proteinExistence type="predicted"/>
<keyword evidence="4" id="KW-0548">Nucleotidyltransferase</keyword>
<dbReference type="InterPro" id="IPR000504">
    <property type="entry name" value="RRM_dom"/>
</dbReference>
<dbReference type="PANTHER" id="PTHR33116">
    <property type="entry name" value="REVERSE TRANSCRIPTASE ZINC-BINDING DOMAIN-CONTAINING PROTEIN-RELATED-RELATED"/>
    <property type="match status" value="1"/>
</dbReference>
<evidence type="ECO:0000313" key="4">
    <source>
        <dbReference type="EMBL" id="GJT15618.1"/>
    </source>
</evidence>